<keyword evidence="3" id="KW-1185">Reference proteome</keyword>
<evidence type="ECO:0000256" key="1">
    <source>
        <dbReference type="SAM" id="MobiDB-lite"/>
    </source>
</evidence>
<feature type="region of interest" description="Disordered" evidence="1">
    <location>
        <begin position="1"/>
        <end position="34"/>
    </location>
</feature>
<organism evidence="2 3">
    <name type="scientific">Botrytis galanthina</name>
    <dbReference type="NCBI Taxonomy" id="278940"/>
    <lineage>
        <taxon>Eukaryota</taxon>
        <taxon>Fungi</taxon>
        <taxon>Dikarya</taxon>
        <taxon>Ascomycota</taxon>
        <taxon>Pezizomycotina</taxon>
        <taxon>Leotiomycetes</taxon>
        <taxon>Helotiales</taxon>
        <taxon>Sclerotiniaceae</taxon>
        <taxon>Botrytis</taxon>
    </lineage>
</organism>
<dbReference type="OrthoDB" id="10401395at2759"/>
<accession>A0A4S8QYR3</accession>
<sequence>MQDVMNDFEHYQAGETATANNTPDGSSLDDERIGSCDILHTPLYIVRGDKRTPHSSSQETR</sequence>
<evidence type="ECO:0000313" key="3">
    <source>
        <dbReference type="Proteomes" id="UP000308671"/>
    </source>
</evidence>
<dbReference type="Proteomes" id="UP000308671">
    <property type="component" value="Unassembled WGS sequence"/>
</dbReference>
<feature type="compositionally biased region" description="Polar residues" evidence="1">
    <location>
        <begin position="15"/>
        <end position="25"/>
    </location>
</feature>
<reference evidence="2 3" key="1">
    <citation type="submission" date="2017-12" db="EMBL/GenBank/DDBJ databases">
        <title>Comparative genomics of Botrytis spp.</title>
        <authorList>
            <person name="Valero-Jimenez C.A."/>
            <person name="Tapia P."/>
            <person name="Veloso J."/>
            <person name="Silva-Moreno E."/>
            <person name="Staats M."/>
            <person name="Valdes J.H."/>
            <person name="Van Kan J.A.L."/>
        </authorList>
    </citation>
    <scope>NUCLEOTIDE SEQUENCE [LARGE SCALE GENOMIC DNA]</scope>
    <source>
        <strain evidence="2 3">MUCL435</strain>
    </source>
</reference>
<comment type="caution">
    <text evidence="2">The sequence shown here is derived from an EMBL/GenBank/DDBJ whole genome shotgun (WGS) entry which is preliminary data.</text>
</comment>
<dbReference type="AlphaFoldDB" id="A0A4S8QYR3"/>
<protein>
    <submittedName>
        <fullName evidence="2">Uncharacterized protein</fullName>
    </submittedName>
</protein>
<proteinExistence type="predicted"/>
<gene>
    <name evidence="2" type="ORF">BGAL_0357g00150</name>
</gene>
<evidence type="ECO:0000313" key="2">
    <source>
        <dbReference type="EMBL" id="THV46829.1"/>
    </source>
</evidence>
<name>A0A4S8QYR3_9HELO</name>
<dbReference type="EMBL" id="PQXL01000357">
    <property type="protein sequence ID" value="THV46829.1"/>
    <property type="molecule type" value="Genomic_DNA"/>
</dbReference>